<accession>A0A9W8DU21</accession>
<dbReference type="Pfam" id="PF00657">
    <property type="entry name" value="Lipase_GDSL"/>
    <property type="match status" value="1"/>
</dbReference>
<dbReference type="GO" id="GO:0006629">
    <property type="term" value="P:lipid metabolic process"/>
    <property type="evidence" value="ECO:0007669"/>
    <property type="project" value="UniProtKB-KW"/>
</dbReference>
<dbReference type="GO" id="GO:0016298">
    <property type="term" value="F:lipase activity"/>
    <property type="evidence" value="ECO:0007669"/>
    <property type="project" value="InterPro"/>
</dbReference>
<evidence type="ECO:0000256" key="3">
    <source>
        <dbReference type="SAM" id="SignalP"/>
    </source>
</evidence>
<proteinExistence type="predicted"/>
<protein>
    <submittedName>
        <fullName evidence="4">Uncharacterized protein</fullName>
    </submittedName>
</protein>
<dbReference type="PANTHER" id="PTHR46020">
    <property type="entry name" value="OSJNBB0059K02.9 PROTEIN"/>
    <property type="match status" value="1"/>
</dbReference>
<feature type="signal peptide" evidence="3">
    <location>
        <begin position="1"/>
        <end position="22"/>
    </location>
</feature>
<keyword evidence="2" id="KW-0443">Lipid metabolism</keyword>
<dbReference type="EMBL" id="JANBPU010000039">
    <property type="protein sequence ID" value="KAJ1918712.1"/>
    <property type="molecule type" value="Genomic_DNA"/>
</dbReference>
<sequence>MKFATAIISAFLLVSSSSLISSAPTSQGSQKNGYLAVFGDSISDTGCLRNLKDSDTIGYWNGRFTDGPVWSDYASEYLGRSLINYSVGGAVVDNYITRNNDSQPSLKIQTKSFVDNKVYRGFLDKFVGIISYQASDLYHYLGNFTDSNFDPNKNVTAVANSVVDSAVRLLDSGVQNVLVWNAPNTEVPLGRMFDAQDIIGQFVSIYNKTLISRLDETKKRYADRISLIDMDKFVRISKSKPITEKLGITNTTGSCTENFGVTSPSIPVCKNPESYYYYDLAHYSVRISYLLGIAIGKGLSRGNKVEFTEAGLLQIIDEFDIKQSTAKKNYYIDHCPSGDCQTNWI</sequence>
<dbReference type="AlphaFoldDB" id="A0A9W8DU21"/>
<reference evidence="4" key="1">
    <citation type="submission" date="2022-07" db="EMBL/GenBank/DDBJ databases">
        <title>Phylogenomic reconstructions and comparative analyses of Kickxellomycotina fungi.</title>
        <authorList>
            <person name="Reynolds N.K."/>
            <person name="Stajich J.E."/>
            <person name="Barry K."/>
            <person name="Grigoriev I.V."/>
            <person name="Crous P."/>
            <person name="Smith M.E."/>
        </authorList>
    </citation>
    <scope>NUCLEOTIDE SEQUENCE</scope>
    <source>
        <strain evidence="4">NBRC 100468</strain>
    </source>
</reference>
<gene>
    <name evidence="4" type="ORF">H4219_002434</name>
</gene>
<comment type="caution">
    <text evidence="4">The sequence shown here is derived from an EMBL/GenBank/DDBJ whole genome shotgun (WGS) entry which is preliminary data.</text>
</comment>
<dbReference type="PROSITE" id="PS01098">
    <property type="entry name" value="LIPASE_GDSL_SER"/>
    <property type="match status" value="1"/>
</dbReference>
<dbReference type="SUPFAM" id="SSF52266">
    <property type="entry name" value="SGNH hydrolase"/>
    <property type="match status" value="1"/>
</dbReference>
<keyword evidence="3" id="KW-0732">Signal</keyword>
<dbReference type="OrthoDB" id="1600564at2759"/>
<name>A0A9W8DU21_9FUNG</name>
<dbReference type="Gene3D" id="3.40.50.1110">
    <property type="entry name" value="SGNH hydrolase"/>
    <property type="match status" value="1"/>
</dbReference>
<dbReference type="InterPro" id="IPR001087">
    <property type="entry name" value="GDSL"/>
</dbReference>
<dbReference type="PANTHER" id="PTHR46020:SF4">
    <property type="entry name" value="OS04G0650200 PROTEIN"/>
    <property type="match status" value="1"/>
</dbReference>
<feature type="chain" id="PRO_5040833084" evidence="3">
    <location>
        <begin position="23"/>
        <end position="345"/>
    </location>
</feature>
<evidence type="ECO:0000313" key="5">
    <source>
        <dbReference type="Proteomes" id="UP001150538"/>
    </source>
</evidence>
<organism evidence="4 5">
    <name type="scientific">Mycoemilia scoparia</name>
    <dbReference type="NCBI Taxonomy" id="417184"/>
    <lineage>
        <taxon>Eukaryota</taxon>
        <taxon>Fungi</taxon>
        <taxon>Fungi incertae sedis</taxon>
        <taxon>Zoopagomycota</taxon>
        <taxon>Kickxellomycotina</taxon>
        <taxon>Kickxellomycetes</taxon>
        <taxon>Kickxellales</taxon>
        <taxon>Kickxellaceae</taxon>
        <taxon>Mycoemilia</taxon>
    </lineage>
</organism>
<dbReference type="InterPro" id="IPR008265">
    <property type="entry name" value="Lipase_GDSL_AS"/>
</dbReference>
<evidence type="ECO:0000256" key="2">
    <source>
        <dbReference type="ARBA" id="ARBA00023098"/>
    </source>
</evidence>
<evidence type="ECO:0000313" key="4">
    <source>
        <dbReference type="EMBL" id="KAJ1918712.1"/>
    </source>
</evidence>
<keyword evidence="1" id="KW-0378">Hydrolase</keyword>
<evidence type="ECO:0000256" key="1">
    <source>
        <dbReference type="ARBA" id="ARBA00022801"/>
    </source>
</evidence>
<keyword evidence="5" id="KW-1185">Reference proteome</keyword>
<dbReference type="Proteomes" id="UP001150538">
    <property type="component" value="Unassembled WGS sequence"/>
</dbReference>
<dbReference type="InterPro" id="IPR036514">
    <property type="entry name" value="SGNH_hydro_sf"/>
</dbReference>